<proteinExistence type="predicted"/>
<keyword evidence="3" id="KW-1185">Reference proteome</keyword>
<comment type="caution">
    <text evidence="2">The sequence shown here is derived from an EMBL/GenBank/DDBJ whole genome shotgun (WGS) entry which is preliminary data.</text>
</comment>
<dbReference type="EMBL" id="CAJVPQ010007862">
    <property type="protein sequence ID" value="CAG8701257.1"/>
    <property type="molecule type" value="Genomic_DNA"/>
</dbReference>
<protein>
    <submittedName>
        <fullName evidence="2">6681_t:CDS:1</fullName>
    </submittedName>
</protein>
<sequence>MPNDSKLNVKLTFESERNLVNRIIIQTIQARLKNSEEQDRQARRGHKNTCAREVATSQKEGSETDLDHPDNERLVIIKDIS</sequence>
<evidence type="ECO:0000313" key="3">
    <source>
        <dbReference type="Proteomes" id="UP000789570"/>
    </source>
</evidence>
<organism evidence="2 3">
    <name type="scientific">Funneliformis caledonium</name>
    <dbReference type="NCBI Taxonomy" id="1117310"/>
    <lineage>
        <taxon>Eukaryota</taxon>
        <taxon>Fungi</taxon>
        <taxon>Fungi incertae sedis</taxon>
        <taxon>Mucoromycota</taxon>
        <taxon>Glomeromycotina</taxon>
        <taxon>Glomeromycetes</taxon>
        <taxon>Glomerales</taxon>
        <taxon>Glomeraceae</taxon>
        <taxon>Funneliformis</taxon>
    </lineage>
</organism>
<name>A0A9N9N4E9_9GLOM</name>
<feature type="compositionally biased region" description="Basic and acidic residues" evidence="1">
    <location>
        <begin position="33"/>
        <end position="42"/>
    </location>
</feature>
<gene>
    <name evidence="2" type="ORF">FCALED_LOCUS13488</name>
</gene>
<evidence type="ECO:0000313" key="2">
    <source>
        <dbReference type="EMBL" id="CAG8701257.1"/>
    </source>
</evidence>
<accession>A0A9N9N4E9</accession>
<feature type="compositionally biased region" description="Basic and acidic residues" evidence="1">
    <location>
        <begin position="60"/>
        <end position="71"/>
    </location>
</feature>
<reference evidence="2" key="1">
    <citation type="submission" date="2021-06" db="EMBL/GenBank/DDBJ databases">
        <authorList>
            <person name="Kallberg Y."/>
            <person name="Tangrot J."/>
            <person name="Rosling A."/>
        </authorList>
    </citation>
    <scope>NUCLEOTIDE SEQUENCE</scope>
    <source>
        <strain evidence="2">UK204</strain>
    </source>
</reference>
<feature type="region of interest" description="Disordered" evidence="1">
    <location>
        <begin position="32"/>
        <end position="71"/>
    </location>
</feature>
<evidence type="ECO:0000256" key="1">
    <source>
        <dbReference type="SAM" id="MobiDB-lite"/>
    </source>
</evidence>
<dbReference type="AlphaFoldDB" id="A0A9N9N4E9"/>
<dbReference type="Proteomes" id="UP000789570">
    <property type="component" value="Unassembled WGS sequence"/>
</dbReference>